<dbReference type="Proteomes" id="UP001164390">
    <property type="component" value="Chromosome"/>
</dbReference>
<dbReference type="GO" id="GO:0008173">
    <property type="term" value="F:RNA methyltransferase activity"/>
    <property type="evidence" value="ECO:0007669"/>
    <property type="project" value="InterPro"/>
</dbReference>
<comment type="similarity">
    <text evidence="1 7">Belongs to the class I-like SAM-binding methyltransferase superfamily. RsmB/NOP family.</text>
</comment>
<organism evidence="9 10">
    <name type="scientific">Solicola gregarius</name>
    <dbReference type="NCBI Taxonomy" id="2908642"/>
    <lineage>
        <taxon>Bacteria</taxon>
        <taxon>Bacillati</taxon>
        <taxon>Actinomycetota</taxon>
        <taxon>Actinomycetes</taxon>
        <taxon>Propionibacteriales</taxon>
        <taxon>Nocardioidaceae</taxon>
        <taxon>Solicola</taxon>
    </lineage>
</organism>
<dbReference type="PANTHER" id="PTHR22807:SF53">
    <property type="entry name" value="RIBOSOMAL RNA SMALL SUBUNIT METHYLTRANSFERASE B-RELATED"/>
    <property type="match status" value="1"/>
</dbReference>
<evidence type="ECO:0000256" key="6">
    <source>
        <dbReference type="ARBA" id="ARBA00059465"/>
    </source>
</evidence>
<sequence length="449" mass="47956">MPKADPARRIAWEVMRAVDTRDAYVNLLLPGKITDAGLGGRDAAFATELTHGTIRRQGTYDAVLETVTTKGLAAVDPPVRDVLRLGTHQLLSLRTPSHAAVSTSVDLVREQVGHKPAAFVNAVLRKVARNDLDAWMRRVAPSRDADPIGHLSVVYSHPRWIVEALRAALGDDADALERLLEADNDAPHVTLAARPGLTDTDRAELEAAGATPGSMSPYAYQLPSGMPGGLSAVRGGRVGVQDEGSQLVAIAAAAAPLDGDDAAWLDLCAGPGGKAALLGALAGERSATVTANELQPHRAELVRKAVRGLDNVTVVSGDGRKPAWEGASFDRVLVDAPCTGLGALRRRPEARWRRSEADLDSLTTLQRELLGSALDSTRRGGIVTYATCSPHVRETQEIVEAIVARRDDVEVVDATRLLPQVVDLSGPYVQLWPHVHGTDAMFVAVLRRR</sequence>
<dbReference type="InterPro" id="IPR018314">
    <property type="entry name" value="RsmB/NOL1/NOP2-like_CS"/>
</dbReference>
<evidence type="ECO:0000256" key="1">
    <source>
        <dbReference type="ARBA" id="ARBA00007494"/>
    </source>
</evidence>
<gene>
    <name evidence="9" type="ORF">L0C25_22430</name>
</gene>
<dbReference type="InterPro" id="IPR029063">
    <property type="entry name" value="SAM-dependent_MTases_sf"/>
</dbReference>
<dbReference type="PRINTS" id="PR02008">
    <property type="entry name" value="RCMTFAMILY"/>
</dbReference>
<feature type="binding site" evidence="7">
    <location>
        <position position="335"/>
    </location>
    <ligand>
        <name>S-adenosyl-L-methionine</name>
        <dbReference type="ChEBI" id="CHEBI:59789"/>
    </ligand>
</feature>
<keyword evidence="10" id="KW-1185">Reference proteome</keyword>
<name>A0AA46THF7_9ACTN</name>
<feature type="binding site" evidence="7">
    <location>
        <position position="293"/>
    </location>
    <ligand>
        <name>S-adenosyl-L-methionine</name>
        <dbReference type="ChEBI" id="CHEBI:59789"/>
    </ligand>
</feature>
<dbReference type="InterPro" id="IPR049560">
    <property type="entry name" value="MeTrfase_RsmB-F_NOP2_cat"/>
</dbReference>
<keyword evidence="5 7" id="KW-0694">RNA-binding</keyword>
<evidence type="ECO:0000256" key="5">
    <source>
        <dbReference type="ARBA" id="ARBA00022884"/>
    </source>
</evidence>
<evidence type="ECO:0000313" key="9">
    <source>
        <dbReference type="EMBL" id="UYM05238.1"/>
    </source>
</evidence>
<dbReference type="InterPro" id="IPR035926">
    <property type="entry name" value="NusB-like_sf"/>
</dbReference>
<evidence type="ECO:0000256" key="3">
    <source>
        <dbReference type="ARBA" id="ARBA00022679"/>
    </source>
</evidence>
<dbReference type="Gene3D" id="1.10.940.10">
    <property type="entry name" value="NusB-like"/>
    <property type="match status" value="1"/>
</dbReference>
<keyword evidence="4 7" id="KW-0949">S-adenosyl-L-methionine</keyword>
<keyword evidence="2 7" id="KW-0489">Methyltransferase</keyword>
<keyword evidence="3 7" id="KW-0808">Transferase</keyword>
<dbReference type="PANTHER" id="PTHR22807">
    <property type="entry name" value="NOP2 YEAST -RELATED NOL1/NOP2/FMU SUN DOMAIN-CONTAINING"/>
    <property type="match status" value="1"/>
</dbReference>
<feature type="active site" description="Nucleophile" evidence="7">
    <location>
        <position position="388"/>
    </location>
</feature>
<dbReference type="SUPFAM" id="SSF48013">
    <property type="entry name" value="NusB-like"/>
    <property type="match status" value="1"/>
</dbReference>
<dbReference type="RefSeq" id="WP_271634035.1">
    <property type="nucleotide sequence ID" value="NZ_CP094970.1"/>
</dbReference>
<dbReference type="InterPro" id="IPR023267">
    <property type="entry name" value="RCMT"/>
</dbReference>
<dbReference type="CDD" id="cd02440">
    <property type="entry name" value="AdoMet_MTases"/>
    <property type="match status" value="1"/>
</dbReference>
<dbReference type="EMBL" id="CP094970">
    <property type="protein sequence ID" value="UYM05238.1"/>
    <property type="molecule type" value="Genomic_DNA"/>
</dbReference>
<evidence type="ECO:0000313" key="10">
    <source>
        <dbReference type="Proteomes" id="UP001164390"/>
    </source>
</evidence>
<protein>
    <submittedName>
        <fullName evidence="9">rRNA cytosine-C5-methyltransferase</fullName>
    </submittedName>
</protein>
<feature type="domain" description="SAM-dependent MTase RsmB/NOP-type" evidence="8">
    <location>
        <begin position="165"/>
        <end position="449"/>
    </location>
</feature>
<comment type="function">
    <text evidence="6">May act as RNA methyltransferase.</text>
</comment>
<accession>A0AA46THF7</accession>
<dbReference type="SUPFAM" id="SSF53335">
    <property type="entry name" value="S-adenosyl-L-methionine-dependent methyltransferases"/>
    <property type="match status" value="1"/>
</dbReference>
<dbReference type="PROSITE" id="PS01153">
    <property type="entry name" value="NOL1_NOP2_SUN"/>
    <property type="match status" value="1"/>
</dbReference>
<dbReference type="PROSITE" id="PS51686">
    <property type="entry name" value="SAM_MT_RSMB_NOP"/>
    <property type="match status" value="1"/>
</dbReference>
<dbReference type="InterPro" id="IPR001678">
    <property type="entry name" value="MeTrfase_RsmB-F_NOP2_dom"/>
</dbReference>
<dbReference type="KEGG" id="sgrg:L0C25_22430"/>
<feature type="binding site" evidence="7">
    <location>
        <position position="318"/>
    </location>
    <ligand>
        <name>S-adenosyl-L-methionine</name>
        <dbReference type="ChEBI" id="CHEBI:59789"/>
    </ligand>
</feature>
<dbReference type="InterPro" id="IPR006027">
    <property type="entry name" value="NusB_RsmB_TIM44"/>
</dbReference>
<proteinExistence type="inferred from homology"/>
<dbReference type="Gene3D" id="3.40.50.150">
    <property type="entry name" value="Vaccinia Virus protein VP39"/>
    <property type="match status" value="1"/>
</dbReference>
<reference evidence="9" key="1">
    <citation type="submission" date="2022-01" db="EMBL/GenBank/DDBJ databases">
        <title>Nocardioidaceae gen. sp. A5X3R13.</title>
        <authorList>
            <person name="Lopez Marin M.A."/>
            <person name="Uhlik O."/>
        </authorList>
    </citation>
    <scope>NUCLEOTIDE SEQUENCE</scope>
    <source>
        <strain evidence="9">A5X3R13</strain>
    </source>
</reference>
<dbReference type="GO" id="GO:0001510">
    <property type="term" value="P:RNA methylation"/>
    <property type="evidence" value="ECO:0007669"/>
    <property type="project" value="InterPro"/>
</dbReference>
<dbReference type="FunFam" id="3.40.50.150:FF:000257">
    <property type="entry name" value="16S rRNA methyltransferase"/>
    <property type="match status" value="1"/>
</dbReference>
<evidence type="ECO:0000256" key="4">
    <source>
        <dbReference type="ARBA" id="ARBA00022691"/>
    </source>
</evidence>
<dbReference type="GO" id="GO:0003723">
    <property type="term" value="F:RNA binding"/>
    <property type="evidence" value="ECO:0007669"/>
    <property type="project" value="UniProtKB-UniRule"/>
</dbReference>
<dbReference type="Pfam" id="PF01029">
    <property type="entry name" value="NusB"/>
    <property type="match status" value="1"/>
</dbReference>
<feature type="binding site" evidence="7">
    <location>
        <begin position="268"/>
        <end position="274"/>
    </location>
    <ligand>
        <name>S-adenosyl-L-methionine</name>
        <dbReference type="ChEBI" id="CHEBI:59789"/>
    </ligand>
</feature>
<dbReference type="Pfam" id="PF01189">
    <property type="entry name" value="Methyltr_RsmB-F"/>
    <property type="match status" value="1"/>
</dbReference>
<evidence type="ECO:0000256" key="7">
    <source>
        <dbReference type="PROSITE-ProRule" id="PRU01023"/>
    </source>
</evidence>
<evidence type="ECO:0000256" key="2">
    <source>
        <dbReference type="ARBA" id="ARBA00022603"/>
    </source>
</evidence>
<evidence type="ECO:0000259" key="8">
    <source>
        <dbReference type="PROSITE" id="PS51686"/>
    </source>
</evidence>
<dbReference type="GO" id="GO:0006355">
    <property type="term" value="P:regulation of DNA-templated transcription"/>
    <property type="evidence" value="ECO:0007669"/>
    <property type="project" value="InterPro"/>
</dbReference>
<dbReference type="AlphaFoldDB" id="A0AA46THF7"/>